<dbReference type="InterPro" id="IPR036457">
    <property type="entry name" value="PPM-type-like_dom_sf"/>
</dbReference>
<keyword evidence="3" id="KW-1185">Reference proteome</keyword>
<protein>
    <submittedName>
        <fullName evidence="2">Protein phosphatase 2C domain-containing protein</fullName>
    </submittedName>
</protein>
<dbReference type="VEuPathDB" id="ToxoDB:BESB_027650"/>
<dbReference type="SMART" id="SM00332">
    <property type="entry name" value="PP2Cc"/>
    <property type="match status" value="1"/>
</dbReference>
<dbReference type="Gene3D" id="3.60.40.10">
    <property type="entry name" value="PPM-type phosphatase domain"/>
    <property type="match status" value="1"/>
</dbReference>
<proteinExistence type="predicted"/>
<dbReference type="OrthoDB" id="10264738at2759"/>
<dbReference type="InterPro" id="IPR001932">
    <property type="entry name" value="PPM-type_phosphatase-like_dom"/>
</dbReference>
<accession>A0A2A9M7F9</accession>
<dbReference type="GO" id="GO:0004722">
    <property type="term" value="F:protein serine/threonine phosphatase activity"/>
    <property type="evidence" value="ECO:0007669"/>
    <property type="project" value="InterPro"/>
</dbReference>
<evidence type="ECO:0000313" key="3">
    <source>
        <dbReference type="Proteomes" id="UP000224006"/>
    </source>
</evidence>
<dbReference type="CDD" id="cd00143">
    <property type="entry name" value="PP2Cc"/>
    <property type="match status" value="1"/>
</dbReference>
<dbReference type="InterPro" id="IPR015655">
    <property type="entry name" value="PP2C"/>
</dbReference>
<dbReference type="Pfam" id="PF00481">
    <property type="entry name" value="PP2C"/>
    <property type="match status" value="1"/>
</dbReference>
<dbReference type="Proteomes" id="UP000224006">
    <property type="component" value="Unassembled WGS sequence"/>
</dbReference>
<reference evidence="2 3" key="1">
    <citation type="submission" date="2017-09" db="EMBL/GenBank/DDBJ databases">
        <title>Genome sequencing of Besnoitia besnoiti strain Bb-Ger1.</title>
        <authorList>
            <person name="Schares G."/>
            <person name="Venepally P."/>
            <person name="Lorenzi H.A."/>
        </authorList>
    </citation>
    <scope>NUCLEOTIDE SEQUENCE [LARGE SCALE GENOMIC DNA]</scope>
    <source>
        <strain evidence="2 3">Bb-Ger1</strain>
    </source>
</reference>
<evidence type="ECO:0000259" key="1">
    <source>
        <dbReference type="PROSITE" id="PS51746"/>
    </source>
</evidence>
<dbReference type="PANTHER" id="PTHR47992">
    <property type="entry name" value="PROTEIN PHOSPHATASE"/>
    <property type="match status" value="1"/>
</dbReference>
<dbReference type="AlphaFoldDB" id="A0A2A9M7F9"/>
<dbReference type="EMBL" id="NWUJ01000015">
    <property type="protein sequence ID" value="PFH31330.1"/>
    <property type="molecule type" value="Genomic_DNA"/>
</dbReference>
<evidence type="ECO:0000313" key="2">
    <source>
        <dbReference type="EMBL" id="PFH31330.1"/>
    </source>
</evidence>
<sequence length="269" mass="29686">MPMSLCCPLVVSSAATIVIIEKVTTPRKVETRGRQIVEGQEPEVLIQHYRGQNPQLEEKVLGSPDAPFLLHVVNIGDSRAVLATPDEYYEMTKDHSPNDDNERKRIEEAGSTVTSVRGVFRIDGVITLSRALGDFDFKQPSANGATAMVSIPDIRYFYATYNDVIVLFCDGVTEPATVDWSTVAQTARTVLSQTRDVVQTATSVAHLAYNEGSEDNISVIVTQLLPQPQDAAAKLLAQAWQGETPKTLLEEDCSNRLETEKNNFFLPLF</sequence>
<organism evidence="2 3">
    <name type="scientific">Besnoitia besnoiti</name>
    <name type="common">Apicomplexan protozoan</name>
    <dbReference type="NCBI Taxonomy" id="94643"/>
    <lineage>
        <taxon>Eukaryota</taxon>
        <taxon>Sar</taxon>
        <taxon>Alveolata</taxon>
        <taxon>Apicomplexa</taxon>
        <taxon>Conoidasida</taxon>
        <taxon>Coccidia</taxon>
        <taxon>Eucoccidiorida</taxon>
        <taxon>Eimeriorina</taxon>
        <taxon>Sarcocystidae</taxon>
        <taxon>Besnoitia</taxon>
    </lineage>
</organism>
<dbReference type="SUPFAM" id="SSF81606">
    <property type="entry name" value="PP2C-like"/>
    <property type="match status" value="1"/>
</dbReference>
<feature type="domain" description="PPM-type phosphatase" evidence="1">
    <location>
        <begin position="1"/>
        <end position="224"/>
    </location>
</feature>
<gene>
    <name evidence="2" type="ORF">BESB_027650</name>
</gene>
<name>A0A2A9M7F9_BESBE</name>
<dbReference type="RefSeq" id="XP_029215339.1">
    <property type="nucleotide sequence ID" value="XM_029361439.1"/>
</dbReference>
<dbReference type="PROSITE" id="PS51746">
    <property type="entry name" value="PPM_2"/>
    <property type="match status" value="1"/>
</dbReference>
<dbReference type="GeneID" id="40307817"/>
<dbReference type="STRING" id="94643.A0A2A9M7F9"/>
<dbReference type="KEGG" id="bbes:BESB_027650"/>
<comment type="caution">
    <text evidence="2">The sequence shown here is derived from an EMBL/GenBank/DDBJ whole genome shotgun (WGS) entry which is preliminary data.</text>
</comment>